<evidence type="ECO:0000256" key="3">
    <source>
        <dbReference type="ARBA" id="ARBA00022527"/>
    </source>
</evidence>
<dbReference type="EMBL" id="JAEPRA010000010">
    <property type="protein sequence ID" value="KAG2179391.1"/>
    <property type="molecule type" value="Genomic_DNA"/>
</dbReference>
<proteinExistence type="inferred from homology"/>
<evidence type="ECO:0000259" key="12">
    <source>
        <dbReference type="PROSITE" id="PS50011"/>
    </source>
</evidence>
<comment type="caution">
    <text evidence="13">The sequence shown here is derived from an EMBL/GenBank/DDBJ whole genome shotgun (WGS) entry which is preliminary data.</text>
</comment>
<comment type="catalytic activity">
    <reaction evidence="9">
        <text>L-seryl-[protein] + ATP = O-phospho-L-seryl-[protein] + ADP + H(+)</text>
        <dbReference type="Rhea" id="RHEA:17989"/>
        <dbReference type="Rhea" id="RHEA-COMP:9863"/>
        <dbReference type="Rhea" id="RHEA-COMP:11604"/>
        <dbReference type="ChEBI" id="CHEBI:15378"/>
        <dbReference type="ChEBI" id="CHEBI:29999"/>
        <dbReference type="ChEBI" id="CHEBI:30616"/>
        <dbReference type="ChEBI" id="CHEBI:83421"/>
        <dbReference type="ChEBI" id="CHEBI:456216"/>
        <dbReference type="EC" id="2.7.11.1"/>
    </reaction>
</comment>
<dbReference type="CDD" id="cd06609">
    <property type="entry name" value="STKc_MST3_like"/>
    <property type="match status" value="1"/>
</dbReference>
<feature type="region of interest" description="Disordered" evidence="11">
    <location>
        <begin position="566"/>
        <end position="627"/>
    </location>
</feature>
<evidence type="ECO:0000256" key="4">
    <source>
        <dbReference type="ARBA" id="ARBA00022679"/>
    </source>
</evidence>
<evidence type="ECO:0000256" key="8">
    <source>
        <dbReference type="ARBA" id="ARBA00047899"/>
    </source>
</evidence>
<evidence type="ECO:0000256" key="2">
    <source>
        <dbReference type="ARBA" id="ARBA00012513"/>
    </source>
</evidence>
<evidence type="ECO:0000256" key="5">
    <source>
        <dbReference type="ARBA" id="ARBA00022741"/>
    </source>
</evidence>
<dbReference type="AlphaFoldDB" id="A0A8H7UBF7"/>
<protein>
    <recommendedName>
        <fullName evidence="2">non-specific serine/threonine protein kinase</fullName>
        <ecNumber evidence="2">2.7.11.1</ecNumber>
    </recommendedName>
</protein>
<keyword evidence="3" id="KW-0723">Serine/threonine-protein kinase</keyword>
<keyword evidence="7 10" id="KW-0067">ATP-binding</keyword>
<dbReference type="PRINTS" id="PR00109">
    <property type="entry name" value="TYRKINASE"/>
</dbReference>
<dbReference type="FunFam" id="1.10.510.10:FF:000499">
    <property type="entry name" value="Serine/threonine-protein kinase KIC1"/>
    <property type="match status" value="1"/>
</dbReference>
<reference evidence="13" key="1">
    <citation type="submission" date="2020-12" db="EMBL/GenBank/DDBJ databases">
        <title>Metabolic potential, ecology and presence of endohyphal bacteria is reflected in genomic diversity of Mucoromycotina.</title>
        <authorList>
            <person name="Muszewska A."/>
            <person name="Okrasinska A."/>
            <person name="Steczkiewicz K."/>
            <person name="Drgas O."/>
            <person name="Orlowska M."/>
            <person name="Perlinska-Lenart U."/>
            <person name="Aleksandrzak-Piekarczyk T."/>
            <person name="Szatraj K."/>
            <person name="Zielenkiewicz U."/>
            <person name="Pilsyk S."/>
            <person name="Malc E."/>
            <person name="Mieczkowski P."/>
            <person name="Kruszewska J.S."/>
            <person name="Biernat P."/>
            <person name="Pawlowska J."/>
        </authorList>
    </citation>
    <scope>NUCLEOTIDE SEQUENCE</scope>
    <source>
        <strain evidence="13">WA0000051536</strain>
    </source>
</reference>
<feature type="binding site" evidence="10">
    <location>
        <position position="43"/>
    </location>
    <ligand>
        <name>ATP</name>
        <dbReference type="ChEBI" id="CHEBI:30616"/>
    </ligand>
</feature>
<dbReference type="Proteomes" id="UP000612746">
    <property type="component" value="Unassembled WGS sequence"/>
</dbReference>
<dbReference type="InterPro" id="IPR017441">
    <property type="entry name" value="Protein_kinase_ATP_BS"/>
</dbReference>
<evidence type="ECO:0000313" key="13">
    <source>
        <dbReference type="EMBL" id="KAG2179391.1"/>
    </source>
</evidence>
<accession>A0A8H7UBF7</accession>
<dbReference type="GO" id="GO:0005737">
    <property type="term" value="C:cytoplasm"/>
    <property type="evidence" value="ECO:0007669"/>
    <property type="project" value="TreeGrafter"/>
</dbReference>
<keyword evidence="4" id="KW-0808">Transferase</keyword>
<dbReference type="GO" id="GO:0004674">
    <property type="term" value="F:protein serine/threonine kinase activity"/>
    <property type="evidence" value="ECO:0007669"/>
    <property type="project" value="UniProtKB-KW"/>
</dbReference>
<dbReference type="SMART" id="SM00220">
    <property type="entry name" value="S_TKc"/>
    <property type="match status" value="1"/>
</dbReference>
<dbReference type="PROSITE" id="PS00107">
    <property type="entry name" value="PROTEIN_KINASE_ATP"/>
    <property type="match status" value="1"/>
</dbReference>
<comment type="catalytic activity">
    <reaction evidence="8">
        <text>L-threonyl-[protein] + ATP = O-phospho-L-threonyl-[protein] + ADP + H(+)</text>
        <dbReference type="Rhea" id="RHEA:46608"/>
        <dbReference type="Rhea" id="RHEA-COMP:11060"/>
        <dbReference type="Rhea" id="RHEA-COMP:11605"/>
        <dbReference type="ChEBI" id="CHEBI:15378"/>
        <dbReference type="ChEBI" id="CHEBI:30013"/>
        <dbReference type="ChEBI" id="CHEBI:30616"/>
        <dbReference type="ChEBI" id="CHEBI:61977"/>
        <dbReference type="ChEBI" id="CHEBI:456216"/>
        <dbReference type="EC" id="2.7.11.1"/>
    </reaction>
</comment>
<dbReference type="OrthoDB" id="248923at2759"/>
<dbReference type="InterPro" id="IPR000719">
    <property type="entry name" value="Prot_kinase_dom"/>
</dbReference>
<dbReference type="Gene3D" id="1.10.510.10">
    <property type="entry name" value="Transferase(Phosphotransferase) domain 1"/>
    <property type="match status" value="1"/>
</dbReference>
<keyword evidence="5 10" id="KW-0547">Nucleotide-binding</keyword>
<evidence type="ECO:0000256" key="9">
    <source>
        <dbReference type="ARBA" id="ARBA00048679"/>
    </source>
</evidence>
<dbReference type="InterPro" id="IPR001245">
    <property type="entry name" value="Ser-Thr/Tyr_kinase_cat_dom"/>
</dbReference>
<dbReference type="SUPFAM" id="SSF56112">
    <property type="entry name" value="Protein kinase-like (PK-like)"/>
    <property type="match status" value="1"/>
</dbReference>
<dbReference type="PANTHER" id="PTHR48012">
    <property type="entry name" value="STERILE20-LIKE KINASE, ISOFORM B-RELATED"/>
    <property type="match status" value="1"/>
</dbReference>
<dbReference type="InterPro" id="IPR008271">
    <property type="entry name" value="Ser/Thr_kinase_AS"/>
</dbReference>
<keyword evidence="14" id="KW-1185">Reference proteome</keyword>
<evidence type="ECO:0000313" key="14">
    <source>
        <dbReference type="Proteomes" id="UP000612746"/>
    </source>
</evidence>
<name>A0A8H7UBF7_9FUNG</name>
<evidence type="ECO:0000256" key="7">
    <source>
        <dbReference type="ARBA" id="ARBA00022840"/>
    </source>
</evidence>
<feature type="region of interest" description="Disordered" evidence="11">
    <location>
        <begin position="343"/>
        <end position="367"/>
    </location>
</feature>
<dbReference type="PROSITE" id="PS00108">
    <property type="entry name" value="PROTEIN_KINASE_ST"/>
    <property type="match status" value="1"/>
</dbReference>
<evidence type="ECO:0000256" key="11">
    <source>
        <dbReference type="SAM" id="MobiDB-lite"/>
    </source>
</evidence>
<dbReference type="InterPro" id="IPR011009">
    <property type="entry name" value="Kinase-like_dom_sf"/>
</dbReference>
<comment type="similarity">
    <text evidence="1">Belongs to the protein kinase superfamily. STE Ser/Thr protein kinase family. STE20 subfamily.</text>
</comment>
<feature type="domain" description="Protein kinase" evidence="12">
    <location>
        <begin position="14"/>
        <end position="268"/>
    </location>
</feature>
<keyword evidence="6" id="KW-0418">Kinase</keyword>
<feature type="compositionally biased region" description="Low complexity" evidence="11">
    <location>
        <begin position="566"/>
        <end position="575"/>
    </location>
</feature>
<evidence type="ECO:0000256" key="6">
    <source>
        <dbReference type="ARBA" id="ARBA00022777"/>
    </source>
</evidence>
<dbReference type="GO" id="GO:0005524">
    <property type="term" value="F:ATP binding"/>
    <property type="evidence" value="ECO:0007669"/>
    <property type="project" value="UniProtKB-UniRule"/>
</dbReference>
<dbReference type="InterPro" id="IPR050629">
    <property type="entry name" value="STE20/SPS1-PAK"/>
</dbReference>
<organism evidence="13 14">
    <name type="scientific">Umbelopsis vinacea</name>
    <dbReference type="NCBI Taxonomy" id="44442"/>
    <lineage>
        <taxon>Eukaryota</taxon>
        <taxon>Fungi</taxon>
        <taxon>Fungi incertae sedis</taxon>
        <taxon>Mucoromycota</taxon>
        <taxon>Mucoromycotina</taxon>
        <taxon>Umbelopsidomycetes</taxon>
        <taxon>Umbelopsidales</taxon>
        <taxon>Umbelopsidaceae</taxon>
        <taxon>Umbelopsis</taxon>
    </lineage>
</organism>
<gene>
    <name evidence="13" type="ORF">INT44_006237</name>
</gene>
<dbReference type="PANTHER" id="PTHR48012:SF21">
    <property type="entry name" value="PH DOMAIN-CONTAINING PROTEIN"/>
    <property type="match status" value="1"/>
</dbReference>
<evidence type="ECO:0000256" key="10">
    <source>
        <dbReference type="PROSITE-ProRule" id="PRU10141"/>
    </source>
</evidence>
<dbReference type="PROSITE" id="PS50011">
    <property type="entry name" value="PROTEIN_KINASE_DOM"/>
    <property type="match status" value="1"/>
</dbReference>
<dbReference type="Pfam" id="PF00069">
    <property type="entry name" value="Pkinase"/>
    <property type="match status" value="1"/>
</dbReference>
<sequence>MQPSSQAVPASQLYTKLKRVGKGAYGSVYKGLDNKSGKVIAIKILNLDTAEDDVTDIQNEITLLSDLTRSESVNITPYHGCFLNKTKLWIIMDFAGGGSVRNLMKAGKIEEKYIAVIAREVLMALKFLHKHKIIHRDIKAANILMTDEGNIQLCDFGVAGQTSMNCLKRNSFVGTPYWMAPEVIREGALYDFKADIWSFGITIYEIATGNPPLANQDPMRAIIMIPRSKPPQLEGQFSAAIKEFVEQCVNEEPDERPSADDLLKSKFIRFASKTSSTILIDLIRRYEEWKQEQEAKRSSFTSQDMNNSDVDDEFELSDFDDLNNDAWEFETFKSEQQPAILRSQSDITSVSPRSTGSIPNDITVNQPDLLQPSLGGRPYQRAYSDTHPLVRLFIDTKSAQNAQGNNLSVNNPNAFYGSPSAPSASNTIASTSSISPSGFPSTNADPILDLSTANLTSGLYSANSTVATARPFDRKAARELRVGHEHFDVSHSPAPSAVGISLSAQQIPLASPHLKPLDSASVTPTATVKHNDAHSFDQLSGDHHDAHSMFDLNTSTTITSTARLTPQQTLAPTTPRSFEKLSPTGLGISKPLAVRQVSLPDQLPPSRPGSRRPSRATGISPGAEEFDSEAAEIALTQYARRVRSTTNLHPEDEMPLKALVTNKHQMQEDDKKGIASGSKFGGESSARHLQNITTSGHYFSSPTSSPTTTMLPELRPLRLASLRGSEDVYQELAITLSHLDEHLDAVEHALSAIKL</sequence>
<dbReference type="Gene3D" id="3.30.200.20">
    <property type="entry name" value="Phosphorylase Kinase, domain 1"/>
    <property type="match status" value="1"/>
</dbReference>
<dbReference type="EC" id="2.7.11.1" evidence="2"/>
<evidence type="ECO:0000256" key="1">
    <source>
        <dbReference type="ARBA" id="ARBA00008874"/>
    </source>
</evidence>